<dbReference type="Pfam" id="PF00067">
    <property type="entry name" value="p450"/>
    <property type="match status" value="1"/>
</dbReference>
<dbReference type="PRINTS" id="PR00385">
    <property type="entry name" value="P450"/>
</dbReference>
<comment type="similarity">
    <text evidence="1 7">Belongs to the cytochrome P450 family.</text>
</comment>
<dbReference type="PROSITE" id="PS00086">
    <property type="entry name" value="CYTOCHROME_P450"/>
    <property type="match status" value="1"/>
</dbReference>
<dbReference type="GO" id="GO:0004497">
    <property type="term" value="F:monooxygenase activity"/>
    <property type="evidence" value="ECO:0007669"/>
    <property type="project" value="UniProtKB-KW"/>
</dbReference>
<dbReference type="GO" id="GO:0016705">
    <property type="term" value="F:oxidoreductase activity, acting on paired donors, with incorporation or reduction of molecular oxygen"/>
    <property type="evidence" value="ECO:0007669"/>
    <property type="project" value="InterPro"/>
</dbReference>
<gene>
    <name evidence="8" type="ORF">PPSIR1_36452</name>
</gene>
<evidence type="ECO:0000313" key="8">
    <source>
        <dbReference type="EMBL" id="EDM80259.1"/>
    </source>
</evidence>
<reference evidence="8 9" key="1">
    <citation type="submission" date="2007-06" db="EMBL/GenBank/DDBJ databases">
        <authorList>
            <person name="Shimkets L."/>
            <person name="Ferriera S."/>
            <person name="Johnson J."/>
            <person name="Kravitz S."/>
            <person name="Beeson K."/>
            <person name="Sutton G."/>
            <person name="Rogers Y.-H."/>
            <person name="Friedman R."/>
            <person name="Frazier M."/>
            <person name="Venter J.C."/>
        </authorList>
    </citation>
    <scope>NUCLEOTIDE SEQUENCE [LARGE SCALE GENOMIC DNA]</scope>
    <source>
        <strain evidence="8 9">SIR-1</strain>
    </source>
</reference>
<dbReference type="PANTHER" id="PTHR46696:SF1">
    <property type="entry name" value="CYTOCHROME P450 YJIB-RELATED"/>
    <property type="match status" value="1"/>
</dbReference>
<dbReference type="InterPro" id="IPR002397">
    <property type="entry name" value="Cyt_P450_B"/>
</dbReference>
<keyword evidence="6 7" id="KW-0503">Monooxygenase</keyword>
<dbReference type="Proteomes" id="UP000005801">
    <property type="component" value="Unassembled WGS sequence"/>
</dbReference>
<dbReference type="InterPro" id="IPR036396">
    <property type="entry name" value="Cyt_P450_sf"/>
</dbReference>
<evidence type="ECO:0000256" key="2">
    <source>
        <dbReference type="ARBA" id="ARBA00022617"/>
    </source>
</evidence>
<comment type="caution">
    <text evidence="8">The sequence shown here is derived from an EMBL/GenBank/DDBJ whole genome shotgun (WGS) entry which is preliminary data.</text>
</comment>
<keyword evidence="2 7" id="KW-0349">Heme</keyword>
<dbReference type="AlphaFoldDB" id="A6G1J5"/>
<dbReference type="SUPFAM" id="SSF48264">
    <property type="entry name" value="Cytochrome P450"/>
    <property type="match status" value="1"/>
</dbReference>
<dbReference type="PRINTS" id="PR00359">
    <property type="entry name" value="BP450"/>
</dbReference>
<evidence type="ECO:0000256" key="1">
    <source>
        <dbReference type="ARBA" id="ARBA00010617"/>
    </source>
</evidence>
<sequence length="410" mass="45993">MPTPLRELPKLSAKPGTPAFLADAPAHFRWMHAHAPVCRTKIAVINAVLVAGYEDCKALLEDDRFTRDRRKTGARTKSPLPMPRTVRILNNNMVTEDDPEHRRLRSLVAKVFTPKAIATLGERVEGLCAELLDDFPRDQPFDFIEAYSLPIPTTVIREMMGVPAEDMPKIQAGLRGLQRMTELIPMLTMLFVHMPRTVRILDAMIEAKRGEPEDDLLSALIRVEEAGDKLNHEELLSLAYTIIVAGYETTVHLIANAVLTLLQHPEQLAEIRADLDGPLLDAAVEEVLRVRGPIQTTKPVFPKQDLVFAGAELPRGTLIMPCLATANRDPAVFEDPDRFDIHRPKRRHLSFGGGPHFCLGAALARLETKVALRALLRRFEHIELAVPESQLVLQGMPLWHRYDALPLRVR</sequence>
<proteinExistence type="inferred from homology"/>
<dbReference type="eggNOG" id="COG2124">
    <property type="taxonomic scope" value="Bacteria"/>
</dbReference>
<dbReference type="OrthoDB" id="5500002at2"/>
<dbReference type="CDD" id="cd11029">
    <property type="entry name" value="CYP107-like"/>
    <property type="match status" value="1"/>
</dbReference>
<evidence type="ECO:0000313" key="9">
    <source>
        <dbReference type="Proteomes" id="UP000005801"/>
    </source>
</evidence>
<keyword evidence="4 7" id="KW-0560">Oxidoreductase</keyword>
<keyword evidence="5 7" id="KW-0408">Iron</keyword>
<dbReference type="InterPro" id="IPR017972">
    <property type="entry name" value="Cyt_P450_CS"/>
</dbReference>
<dbReference type="RefSeq" id="WP_006970594.1">
    <property type="nucleotide sequence ID" value="NZ_ABCS01000012.1"/>
</dbReference>
<evidence type="ECO:0000256" key="7">
    <source>
        <dbReference type="RuleBase" id="RU000461"/>
    </source>
</evidence>
<name>A6G1J5_9BACT</name>
<protein>
    <submittedName>
        <fullName evidence="8">CypA</fullName>
    </submittedName>
</protein>
<evidence type="ECO:0000256" key="5">
    <source>
        <dbReference type="ARBA" id="ARBA00023004"/>
    </source>
</evidence>
<dbReference type="GO" id="GO:0005506">
    <property type="term" value="F:iron ion binding"/>
    <property type="evidence" value="ECO:0007669"/>
    <property type="project" value="InterPro"/>
</dbReference>
<evidence type="ECO:0000256" key="6">
    <source>
        <dbReference type="ARBA" id="ARBA00023033"/>
    </source>
</evidence>
<keyword evidence="3 7" id="KW-0479">Metal-binding</keyword>
<accession>A6G1J5</accession>
<organism evidence="8 9">
    <name type="scientific">Plesiocystis pacifica SIR-1</name>
    <dbReference type="NCBI Taxonomy" id="391625"/>
    <lineage>
        <taxon>Bacteria</taxon>
        <taxon>Pseudomonadati</taxon>
        <taxon>Myxococcota</taxon>
        <taxon>Polyangia</taxon>
        <taxon>Nannocystales</taxon>
        <taxon>Nannocystaceae</taxon>
        <taxon>Plesiocystis</taxon>
    </lineage>
</organism>
<dbReference type="FunFam" id="1.10.630.10:FF:000018">
    <property type="entry name" value="Cytochrome P450 monooxygenase"/>
    <property type="match status" value="1"/>
</dbReference>
<dbReference type="GO" id="GO:0020037">
    <property type="term" value="F:heme binding"/>
    <property type="evidence" value="ECO:0007669"/>
    <property type="project" value="InterPro"/>
</dbReference>
<dbReference type="STRING" id="391625.PPSIR1_36452"/>
<dbReference type="InterPro" id="IPR001128">
    <property type="entry name" value="Cyt_P450"/>
</dbReference>
<dbReference type="EMBL" id="ABCS01000012">
    <property type="protein sequence ID" value="EDM80259.1"/>
    <property type="molecule type" value="Genomic_DNA"/>
</dbReference>
<dbReference type="Gene3D" id="1.10.630.10">
    <property type="entry name" value="Cytochrome P450"/>
    <property type="match status" value="1"/>
</dbReference>
<evidence type="ECO:0000256" key="4">
    <source>
        <dbReference type="ARBA" id="ARBA00023002"/>
    </source>
</evidence>
<evidence type="ECO:0000256" key="3">
    <source>
        <dbReference type="ARBA" id="ARBA00022723"/>
    </source>
</evidence>
<keyword evidence="9" id="KW-1185">Reference proteome</keyword>
<dbReference type="PANTHER" id="PTHR46696">
    <property type="entry name" value="P450, PUTATIVE (EUROFUNG)-RELATED"/>
    <property type="match status" value="1"/>
</dbReference>